<proteinExistence type="predicted"/>
<sequence length="271" mass="27484">MTDVRPPTLLLAALLAAGSFGCAEPDLPEQPSADGAEAPDAEPAPSPQREELVAATDDLLRSLTRARDLLHEASEASQVGAARAAAGQALAYLIDGAGRGEVDSAPVFPATTVEERGGGGEVDDALTLTLTSANDAGGTVGREVAEALRDPLAGDLGAWQRDPAGVLATVEQSVRDTDTVEATERAVFELAGEGTRAIAWTLLAAEARSVDDVTQYAERAAAHLEVAQTAIETALGATPVEDDVPDDDVPGDAAAAGAGGTRSWSPAEVAA</sequence>
<dbReference type="Proteomes" id="UP000650511">
    <property type="component" value="Unassembled WGS sequence"/>
</dbReference>
<feature type="region of interest" description="Disordered" evidence="1">
    <location>
        <begin position="238"/>
        <end position="271"/>
    </location>
</feature>
<evidence type="ECO:0000313" key="2">
    <source>
        <dbReference type="EMBL" id="GGI07642.1"/>
    </source>
</evidence>
<reference evidence="2" key="1">
    <citation type="journal article" date="2014" name="Int. J. Syst. Evol. Microbiol.">
        <title>Complete genome sequence of Corynebacterium casei LMG S-19264T (=DSM 44701T), isolated from a smear-ripened cheese.</title>
        <authorList>
            <consortium name="US DOE Joint Genome Institute (JGI-PGF)"/>
            <person name="Walter F."/>
            <person name="Albersmeier A."/>
            <person name="Kalinowski J."/>
            <person name="Ruckert C."/>
        </authorList>
    </citation>
    <scope>NUCLEOTIDE SEQUENCE</scope>
    <source>
        <strain evidence="2">CGMCC 1.14988</strain>
    </source>
</reference>
<organism evidence="2 3">
    <name type="scientific">Egicoccus halophilus</name>
    <dbReference type="NCBI Taxonomy" id="1670830"/>
    <lineage>
        <taxon>Bacteria</taxon>
        <taxon>Bacillati</taxon>
        <taxon>Actinomycetota</taxon>
        <taxon>Nitriliruptoria</taxon>
        <taxon>Egicoccales</taxon>
        <taxon>Egicoccaceae</taxon>
        <taxon>Egicoccus</taxon>
    </lineage>
</organism>
<evidence type="ECO:0000313" key="3">
    <source>
        <dbReference type="Proteomes" id="UP000650511"/>
    </source>
</evidence>
<protein>
    <submittedName>
        <fullName evidence="2">Uncharacterized protein</fullName>
    </submittedName>
</protein>
<gene>
    <name evidence="2" type="ORF">GCM10011354_25110</name>
</gene>
<dbReference type="RefSeq" id="WP_130651127.1">
    <property type="nucleotide sequence ID" value="NZ_BMHA01000009.1"/>
</dbReference>
<reference evidence="2" key="2">
    <citation type="submission" date="2020-09" db="EMBL/GenBank/DDBJ databases">
        <authorList>
            <person name="Sun Q."/>
            <person name="Zhou Y."/>
        </authorList>
    </citation>
    <scope>NUCLEOTIDE SEQUENCE</scope>
    <source>
        <strain evidence="2">CGMCC 1.14988</strain>
    </source>
</reference>
<dbReference type="EMBL" id="BMHA01000009">
    <property type="protein sequence ID" value="GGI07642.1"/>
    <property type="molecule type" value="Genomic_DNA"/>
</dbReference>
<name>A0A8J3A9J0_9ACTN</name>
<feature type="region of interest" description="Disordered" evidence="1">
    <location>
        <begin position="22"/>
        <end position="50"/>
    </location>
</feature>
<comment type="caution">
    <text evidence="2">The sequence shown here is derived from an EMBL/GenBank/DDBJ whole genome shotgun (WGS) entry which is preliminary data.</text>
</comment>
<dbReference type="PROSITE" id="PS51257">
    <property type="entry name" value="PROKAR_LIPOPROTEIN"/>
    <property type="match status" value="1"/>
</dbReference>
<feature type="compositionally biased region" description="Acidic residues" evidence="1">
    <location>
        <begin position="240"/>
        <end position="250"/>
    </location>
</feature>
<dbReference type="AlphaFoldDB" id="A0A8J3A9J0"/>
<feature type="compositionally biased region" description="Low complexity" evidence="1">
    <location>
        <begin position="31"/>
        <end position="43"/>
    </location>
</feature>
<dbReference type="OrthoDB" id="9980286at2"/>
<keyword evidence="3" id="KW-1185">Reference proteome</keyword>
<evidence type="ECO:0000256" key="1">
    <source>
        <dbReference type="SAM" id="MobiDB-lite"/>
    </source>
</evidence>
<accession>A0A8J3A9J0</accession>